<dbReference type="Pfam" id="PF03958">
    <property type="entry name" value="Secretin_N"/>
    <property type="match status" value="1"/>
</dbReference>
<keyword evidence="5" id="KW-0472">Membrane</keyword>
<dbReference type="InterPro" id="IPR001775">
    <property type="entry name" value="GspD/PilQ"/>
</dbReference>
<dbReference type="EMBL" id="VKME01000015">
    <property type="protein sequence ID" value="MBE0129744.1"/>
    <property type="molecule type" value="Genomic_DNA"/>
</dbReference>
<feature type="signal peptide" evidence="8">
    <location>
        <begin position="1"/>
        <end position="18"/>
    </location>
</feature>
<comment type="similarity">
    <text evidence="2">Belongs to the bacterial secretin family. PilQ subfamily.</text>
</comment>
<keyword evidence="6" id="KW-0998">Cell outer membrane</keyword>
<dbReference type="InterPro" id="IPR038591">
    <property type="entry name" value="NolW-like_sf"/>
</dbReference>
<feature type="domain" description="NolW-like" evidence="10">
    <location>
        <begin position="122"/>
        <end position="180"/>
    </location>
</feature>
<comment type="subcellular location">
    <subcellularLocation>
        <location evidence="1 7">Cell outer membrane</location>
    </subcellularLocation>
</comment>
<dbReference type="InterPro" id="IPR004845">
    <property type="entry name" value="T2SS_GspD_CS"/>
</dbReference>
<keyword evidence="3 7" id="KW-0813">Transport</keyword>
<reference evidence="11" key="1">
    <citation type="submission" date="2019-07" db="EMBL/GenBank/DDBJ databases">
        <title>KPC-2 carbapenem resistent Enterobacterales isolates from Germany.</title>
        <authorList>
            <person name="Yao Y."/>
            <person name="Falgenhauer L."/>
            <person name="Imirzalioglu C."/>
            <person name="Chakraborty T."/>
        </authorList>
    </citation>
    <scope>NUCLEOTIDE SEQUENCE</scope>
    <source>
        <strain evidence="11">CA13304</strain>
    </source>
</reference>
<evidence type="ECO:0000256" key="3">
    <source>
        <dbReference type="ARBA" id="ARBA00022448"/>
    </source>
</evidence>
<dbReference type="InterPro" id="IPR013355">
    <property type="entry name" value="Pilus_4_PilQ"/>
</dbReference>
<dbReference type="InterPro" id="IPR051808">
    <property type="entry name" value="Type_IV_pilus_biogenesis"/>
</dbReference>
<dbReference type="PRINTS" id="PR00811">
    <property type="entry name" value="BCTERIALGSPD"/>
</dbReference>
<accession>A0A8I0MMP5</accession>
<dbReference type="RefSeq" id="WP_192478918.1">
    <property type="nucleotide sequence ID" value="NZ_VKME01000015.1"/>
</dbReference>
<evidence type="ECO:0000256" key="4">
    <source>
        <dbReference type="ARBA" id="ARBA00022729"/>
    </source>
</evidence>
<evidence type="ECO:0000313" key="11">
    <source>
        <dbReference type="EMBL" id="MBE0129744.1"/>
    </source>
</evidence>
<dbReference type="Pfam" id="PF00263">
    <property type="entry name" value="Secretin"/>
    <property type="match status" value="1"/>
</dbReference>
<evidence type="ECO:0000256" key="7">
    <source>
        <dbReference type="RuleBase" id="RU004004"/>
    </source>
</evidence>
<evidence type="ECO:0000256" key="5">
    <source>
        <dbReference type="ARBA" id="ARBA00023136"/>
    </source>
</evidence>
<dbReference type="InterPro" id="IPR005644">
    <property type="entry name" value="NolW-like"/>
</dbReference>
<evidence type="ECO:0000259" key="10">
    <source>
        <dbReference type="Pfam" id="PF03958"/>
    </source>
</evidence>
<name>A0A8I0MMP5_CITAM</name>
<protein>
    <submittedName>
        <fullName evidence="11">DNA uptake porin HofQ</fullName>
    </submittedName>
</protein>
<organism evidence="11 12">
    <name type="scientific">Citrobacter amalonaticus</name>
    <dbReference type="NCBI Taxonomy" id="35703"/>
    <lineage>
        <taxon>Bacteria</taxon>
        <taxon>Pseudomonadati</taxon>
        <taxon>Pseudomonadota</taxon>
        <taxon>Gammaproteobacteria</taxon>
        <taxon>Enterobacterales</taxon>
        <taxon>Enterobacteriaceae</taxon>
        <taxon>Citrobacter</taxon>
    </lineage>
</organism>
<feature type="chain" id="PRO_5034857535" evidence="8">
    <location>
        <begin position="19"/>
        <end position="412"/>
    </location>
</feature>
<gene>
    <name evidence="11" type="primary">hofQ</name>
    <name evidence="11" type="ORF">FOT72_17315</name>
</gene>
<dbReference type="PANTHER" id="PTHR30604">
    <property type="entry name" value="PROTEIN TRANSPORT PROTEIN HOFQ"/>
    <property type="match status" value="1"/>
</dbReference>
<dbReference type="GO" id="GO:0009306">
    <property type="term" value="P:protein secretion"/>
    <property type="evidence" value="ECO:0007669"/>
    <property type="project" value="InterPro"/>
</dbReference>
<sequence>MKQWILVVLIAILQPVQAGKTQNVTLVVDDVPVTQVLQALAEQERKNLVVSPDVSGVVSLHLTDVPWKQALQTVVKSAGLVLRQEGAILHVHSESWQSEEAARQEAEVARRQANLPLENRHIALHYADATELAKAGDKLLSDKGSLTVDKRTNRLLVRDNSPTLALVEQWVAQMDLPIEQVELAAHIVTINEKSLRELGVKWTLAEAEKAGAVGQVTTIASDLSVANATTRVGFNIGRINGRLLDLELSALEQQQQLDIIASPRLLASHLQPASIKQGSEIPYQVSSGESGATSVEFKEAVLGMEVTPTVLPKGRIRLKLRISQNMPGQVLQQADGEVLAIDKQEIETQVEVKSGETLALGGIFSNKNKTGKDSIPLLGDIPWFGQLFRHDGKENERRELVVFITPRLVSTE</sequence>
<comment type="caution">
    <text evidence="11">The sequence shown here is derived from an EMBL/GenBank/DDBJ whole genome shotgun (WGS) entry which is preliminary data.</text>
</comment>
<feature type="domain" description="Type II/III secretion system secretin-like" evidence="9">
    <location>
        <begin position="250"/>
        <end position="409"/>
    </location>
</feature>
<evidence type="ECO:0000313" key="12">
    <source>
        <dbReference type="Proteomes" id="UP000656723"/>
    </source>
</evidence>
<evidence type="ECO:0000256" key="6">
    <source>
        <dbReference type="ARBA" id="ARBA00023237"/>
    </source>
</evidence>
<dbReference type="PROSITE" id="PS00875">
    <property type="entry name" value="T2SP_D"/>
    <property type="match status" value="1"/>
</dbReference>
<dbReference type="AlphaFoldDB" id="A0A8I0MMP5"/>
<keyword evidence="4 8" id="KW-0732">Signal</keyword>
<dbReference type="PRINTS" id="PR01032">
    <property type="entry name" value="PHAGEIV"/>
</dbReference>
<evidence type="ECO:0000256" key="8">
    <source>
        <dbReference type="SAM" id="SignalP"/>
    </source>
</evidence>
<evidence type="ECO:0000256" key="2">
    <source>
        <dbReference type="ARBA" id="ARBA00006304"/>
    </source>
</evidence>
<evidence type="ECO:0000259" key="9">
    <source>
        <dbReference type="Pfam" id="PF00263"/>
    </source>
</evidence>
<dbReference type="Proteomes" id="UP000656723">
    <property type="component" value="Unassembled WGS sequence"/>
</dbReference>
<dbReference type="GO" id="GO:0009279">
    <property type="term" value="C:cell outer membrane"/>
    <property type="evidence" value="ECO:0007669"/>
    <property type="project" value="UniProtKB-SubCell"/>
</dbReference>
<dbReference type="Gene3D" id="3.30.1370.130">
    <property type="match status" value="1"/>
</dbReference>
<proteinExistence type="inferred from homology"/>
<dbReference type="InterPro" id="IPR004846">
    <property type="entry name" value="T2SS/T3SS_dom"/>
</dbReference>
<dbReference type="NCBIfam" id="TIGR02515">
    <property type="entry name" value="IV_pilus_PilQ"/>
    <property type="match status" value="1"/>
</dbReference>
<dbReference type="Gene3D" id="3.30.1370.120">
    <property type="match status" value="1"/>
</dbReference>
<dbReference type="NCBIfam" id="NF007851">
    <property type="entry name" value="PRK10560.1"/>
    <property type="match status" value="1"/>
</dbReference>
<dbReference type="PANTHER" id="PTHR30604:SF1">
    <property type="entry name" value="DNA UTILIZATION PROTEIN HOFQ"/>
    <property type="match status" value="1"/>
</dbReference>
<evidence type="ECO:0000256" key="1">
    <source>
        <dbReference type="ARBA" id="ARBA00004442"/>
    </source>
</evidence>